<dbReference type="Proteomes" id="UP000266673">
    <property type="component" value="Unassembled WGS sequence"/>
</dbReference>
<proteinExistence type="predicted"/>
<dbReference type="STRING" id="44941.A0A397VJ84"/>
<dbReference type="PANTHER" id="PTHR44329">
    <property type="entry name" value="SERINE/THREONINE-PROTEIN KINASE TNNI3K-RELATED"/>
    <property type="match status" value="1"/>
</dbReference>
<dbReference type="InterPro" id="IPR011009">
    <property type="entry name" value="Kinase-like_dom_sf"/>
</dbReference>
<dbReference type="GO" id="GO:0004674">
    <property type="term" value="F:protein serine/threonine kinase activity"/>
    <property type="evidence" value="ECO:0007669"/>
    <property type="project" value="TreeGrafter"/>
</dbReference>
<dbReference type="InterPro" id="IPR001245">
    <property type="entry name" value="Ser-Thr/Tyr_kinase_cat_dom"/>
</dbReference>
<keyword evidence="2" id="KW-0808">Transferase</keyword>
<name>A0A397VJ84_9GLOM</name>
<sequence length="457" mass="52624">MRVGWCPSCEGANYKENFNRWTSGDSKIDELILQTQSNPSFPDRILEWIDYQEFSVYELIGKGGFGEVFSAEWHNGPRDLYDIETNKWIRRGPTKVALKILKNSKNIQDFLNELKNIVEINSLLFVAKTFGISKDPEQNKYVIVMEMYSLGDLQNFLCKKRNMRFLERATIVGWLAAGILRLHENDLIHCDLHSRNVLIKYFENTNNPNYYGPKNLGLIADFGLCKLANGTSTEVIGVERYIAPEVINGGPYTKESDICSYGRIVQDVFANNPSNLINVLISDCLSINPSNRPDIKKNYVFLKEVVVFYELGPDMFFNIFNQEFDKLKSVKRELNDHTYNYDNIKKRLIQSIDNLITTFPIDKGELIFSCNALNSAFKETVNLPIDRIHSMLDLVIENLDIYLYWYGKIKTYKAIDPDENNHSELSDSAVLRQLLSNSISDKNCIIFMDLPTESLQN</sequence>
<keyword evidence="2" id="KW-0418">Kinase</keyword>
<accession>A0A397VJ84</accession>
<reference evidence="2 3" key="1">
    <citation type="submission" date="2018-06" db="EMBL/GenBank/DDBJ databases">
        <title>Comparative genomics reveals the genomic features of Rhizophagus irregularis, R. cerebriforme, R. diaphanum and Gigaspora rosea, and their symbiotic lifestyle signature.</title>
        <authorList>
            <person name="Morin E."/>
            <person name="San Clemente H."/>
            <person name="Chen E.C.H."/>
            <person name="De La Providencia I."/>
            <person name="Hainaut M."/>
            <person name="Kuo A."/>
            <person name="Kohler A."/>
            <person name="Murat C."/>
            <person name="Tang N."/>
            <person name="Roy S."/>
            <person name="Loubradou J."/>
            <person name="Henrissat B."/>
            <person name="Grigoriev I.V."/>
            <person name="Corradi N."/>
            <person name="Roux C."/>
            <person name="Martin F.M."/>
        </authorList>
    </citation>
    <scope>NUCLEOTIDE SEQUENCE [LARGE SCALE GENOMIC DNA]</scope>
    <source>
        <strain evidence="2 3">DAOM 194757</strain>
    </source>
</reference>
<feature type="domain" description="Protein kinase" evidence="1">
    <location>
        <begin position="54"/>
        <end position="302"/>
    </location>
</feature>
<dbReference type="PROSITE" id="PS50011">
    <property type="entry name" value="PROTEIN_KINASE_DOM"/>
    <property type="match status" value="1"/>
</dbReference>
<dbReference type="EMBL" id="QKWP01000335">
    <property type="protein sequence ID" value="RIB21918.1"/>
    <property type="molecule type" value="Genomic_DNA"/>
</dbReference>
<dbReference type="SUPFAM" id="SSF56112">
    <property type="entry name" value="Protein kinase-like (PK-like)"/>
    <property type="match status" value="1"/>
</dbReference>
<dbReference type="AlphaFoldDB" id="A0A397VJ84"/>
<keyword evidence="3" id="KW-1185">Reference proteome</keyword>
<dbReference type="InterPro" id="IPR051681">
    <property type="entry name" value="Ser/Thr_Kinases-Pseudokinases"/>
</dbReference>
<protein>
    <submittedName>
        <fullName evidence="2">Kinase-like domain-containing protein</fullName>
    </submittedName>
</protein>
<evidence type="ECO:0000313" key="3">
    <source>
        <dbReference type="Proteomes" id="UP000266673"/>
    </source>
</evidence>
<evidence type="ECO:0000313" key="2">
    <source>
        <dbReference type="EMBL" id="RIB21918.1"/>
    </source>
</evidence>
<dbReference type="InterPro" id="IPR000719">
    <property type="entry name" value="Prot_kinase_dom"/>
</dbReference>
<gene>
    <name evidence="2" type="ORF">C2G38_2034013</name>
</gene>
<dbReference type="GO" id="GO:0005524">
    <property type="term" value="F:ATP binding"/>
    <property type="evidence" value="ECO:0007669"/>
    <property type="project" value="InterPro"/>
</dbReference>
<dbReference type="Pfam" id="PF07714">
    <property type="entry name" value="PK_Tyr_Ser-Thr"/>
    <property type="match status" value="1"/>
</dbReference>
<evidence type="ECO:0000259" key="1">
    <source>
        <dbReference type="PROSITE" id="PS50011"/>
    </source>
</evidence>
<dbReference type="OrthoDB" id="4062651at2759"/>
<organism evidence="2 3">
    <name type="scientific">Gigaspora rosea</name>
    <dbReference type="NCBI Taxonomy" id="44941"/>
    <lineage>
        <taxon>Eukaryota</taxon>
        <taxon>Fungi</taxon>
        <taxon>Fungi incertae sedis</taxon>
        <taxon>Mucoromycota</taxon>
        <taxon>Glomeromycotina</taxon>
        <taxon>Glomeromycetes</taxon>
        <taxon>Diversisporales</taxon>
        <taxon>Gigasporaceae</taxon>
        <taxon>Gigaspora</taxon>
    </lineage>
</organism>
<dbReference type="Gene3D" id="1.10.510.10">
    <property type="entry name" value="Transferase(Phosphotransferase) domain 1"/>
    <property type="match status" value="1"/>
</dbReference>
<comment type="caution">
    <text evidence="2">The sequence shown here is derived from an EMBL/GenBank/DDBJ whole genome shotgun (WGS) entry which is preliminary data.</text>
</comment>